<sequence>MCSLVFSTTDFFISAPFFLKTDQTVFLFYKLSITDTENFVQYFFKKDYF</sequence>
<dbReference type="AlphaFoldDB" id="A0ABC9PB36"/>
<evidence type="ECO:0000313" key="2">
    <source>
        <dbReference type="Proteomes" id="UP000003857"/>
    </source>
</evidence>
<reference evidence="1 2" key="1">
    <citation type="submission" date="2011-01" db="EMBL/GenBank/DDBJ databases">
        <authorList>
            <person name="Muzny D."/>
            <person name="Qin X."/>
            <person name="Buhay C."/>
            <person name="Dugan-Rocha S."/>
            <person name="Ding Y."/>
            <person name="Chen G."/>
            <person name="Hawes A."/>
            <person name="Holder M."/>
            <person name="Jhangiani S."/>
            <person name="Johnson A."/>
            <person name="Khan Z."/>
            <person name="Li Z."/>
            <person name="Liu W."/>
            <person name="Liu X."/>
            <person name="Perez L."/>
            <person name="Shen H."/>
            <person name="Wang Q."/>
            <person name="Watt J."/>
            <person name="Xi L."/>
            <person name="Xin Y."/>
            <person name="Zhou J."/>
            <person name="Deng J."/>
            <person name="Jiang H."/>
            <person name="Liu Y."/>
            <person name="Qu J."/>
            <person name="Song X.-Z."/>
            <person name="Zhang L."/>
            <person name="Villasana D."/>
            <person name="Johnson A."/>
            <person name="Liu J."/>
            <person name="Liyanage D."/>
            <person name="Lorensuhewa L."/>
            <person name="Robinson T."/>
            <person name="Song A."/>
            <person name="Song B.-B."/>
            <person name="Dinh H."/>
            <person name="Thornton R."/>
            <person name="Coyle M."/>
            <person name="Francisco L."/>
            <person name="Jackson L."/>
            <person name="Javaid M."/>
            <person name="Korchina V."/>
            <person name="Kovar C."/>
            <person name="Mata R."/>
            <person name="Mathew T."/>
            <person name="Ngo R."/>
            <person name="Nguyen L."/>
            <person name="Nguyen N."/>
            <person name="Okwuonu G."/>
            <person name="Ongeri F."/>
            <person name="Pham C."/>
            <person name="Simmons D."/>
            <person name="Wilczek-Boney K."/>
            <person name="Hale W."/>
            <person name="Jakkamsetti A."/>
            <person name="Pham P."/>
            <person name="Ruth R."/>
            <person name="San Lucas F."/>
            <person name="Warren J."/>
            <person name="Zhang J."/>
            <person name="Zhao Z."/>
            <person name="Zhou C."/>
            <person name="Zhu D."/>
            <person name="Lee S."/>
            <person name="Bess C."/>
            <person name="Blankenburg K."/>
            <person name="Forbes L."/>
            <person name="Fu Q."/>
            <person name="Gubbala S."/>
            <person name="Hirani K."/>
            <person name="Jayaseelan J.C."/>
            <person name="Lara F."/>
            <person name="Munidasa M."/>
            <person name="Palculict T."/>
            <person name="Patil S."/>
            <person name="Pu L.-L."/>
            <person name="Saada N."/>
            <person name="Tang L."/>
            <person name="Weissenberger G."/>
            <person name="Zhu Y."/>
            <person name="Hemphill L."/>
            <person name="Shang Y."/>
            <person name="Youmans B."/>
            <person name="Ayvaz T."/>
            <person name="Ross M."/>
            <person name="Santibanez J."/>
            <person name="Aqrawi P."/>
            <person name="Gross S."/>
            <person name="Joshi V."/>
            <person name="Fowler G."/>
            <person name="Nazareth L."/>
            <person name="Reid J."/>
            <person name="Worley K."/>
            <person name="Petrosino J."/>
            <person name="Highlander S."/>
            <person name="Gibbs R."/>
        </authorList>
    </citation>
    <scope>NUCLEOTIDE SEQUENCE [LARGE SCALE GENOMIC DNA]</scope>
    <source>
        <strain evidence="1 2">SK405</strain>
    </source>
</reference>
<dbReference type="EMBL" id="AEWZ01000004">
    <property type="protein sequence ID" value="EGC24081.1"/>
    <property type="molecule type" value="Genomic_DNA"/>
</dbReference>
<dbReference type="Proteomes" id="UP000003857">
    <property type="component" value="Unassembled WGS sequence"/>
</dbReference>
<accession>A0ABC9PB36</accession>
<evidence type="ECO:0000313" key="1">
    <source>
        <dbReference type="EMBL" id="EGC24081.1"/>
    </source>
</evidence>
<comment type="caution">
    <text evidence="1">The sequence shown here is derived from an EMBL/GenBank/DDBJ whole genome shotgun (WGS) entry which is preliminary data.</text>
</comment>
<protein>
    <submittedName>
        <fullName evidence="1">Uncharacterized protein</fullName>
    </submittedName>
</protein>
<proteinExistence type="predicted"/>
<organism evidence="1 2">
    <name type="scientific">Streptococcus sanguinis SK405</name>
    <dbReference type="NCBI Taxonomy" id="888817"/>
    <lineage>
        <taxon>Bacteria</taxon>
        <taxon>Bacillati</taxon>
        <taxon>Bacillota</taxon>
        <taxon>Bacilli</taxon>
        <taxon>Lactobacillales</taxon>
        <taxon>Streptococcaceae</taxon>
        <taxon>Streptococcus</taxon>
    </lineage>
</organism>
<name>A0ABC9PB36_STRSA</name>
<gene>
    <name evidence="1" type="ORF">HMPREF9390_1912</name>
</gene>